<proteinExistence type="predicted"/>
<organism evidence="1 2">
    <name type="scientific">Luteimonas rhizosphaericola</name>
    <dbReference type="NCBI Taxonomy" id="3042024"/>
    <lineage>
        <taxon>Bacteria</taxon>
        <taxon>Pseudomonadati</taxon>
        <taxon>Pseudomonadota</taxon>
        <taxon>Gammaproteobacteria</taxon>
        <taxon>Lysobacterales</taxon>
        <taxon>Lysobacteraceae</taxon>
        <taxon>Luteimonas</taxon>
    </lineage>
</organism>
<evidence type="ECO:0000313" key="2">
    <source>
        <dbReference type="Proteomes" id="UP001156831"/>
    </source>
</evidence>
<sequence>MATAQEMVEFYTTAEQRVLAGQRVRHGDRDLTLADLEQIRAGRREWQARVDAEARRGRAGWANADFGGCT</sequence>
<keyword evidence="2" id="KW-1185">Reference proteome</keyword>
<reference evidence="1 2" key="1">
    <citation type="submission" date="2023-04" db="EMBL/GenBank/DDBJ databases">
        <title>Luteimonas sp. M1R5S18.</title>
        <authorList>
            <person name="Sun J.-Q."/>
        </authorList>
    </citation>
    <scope>NUCLEOTIDE SEQUENCE [LARGE SCALE GENOMIC DNA]</scope>
    <source>
        <strain evidence="1 2">M1R5S18</strain>
    </source>
</reference>
<protein>
    <submittedName>
        <fullName evidence="1">Primosomal replication protein PriB/PriC domain protein</fullName>
    </submittedName>
</protein>
<evidence type="ECO:0000313" key="1">
    <source>
        <dbReference type="EMBL" id="MDH5832159.1"/>
    </source>
</evidence>
<dbReference type="EMBL" id="JARXRN010000029">
    <property type="protein sequence ID" value="MDH5832159.1"/>
    <property type="molecule type" value="Genomic_DNA"/>
</dbReference>
<dbReference type="RefSeq" id="WP_280603195.1">
    <property type="nucleotide sequence ID" value="NZ_JARXRN010000029.1"/>
</dbReference>
<gene>
    <name evidence="1" type="ORF">QFW80_16700</name>
</gene>
<name>A0ABT6JNA3_9GAMM</name>
<dbReference type="Proteomes" id="UP001156831">
    <property type="component" value="Unassembled WGS sequence"/>
</dbReference>
<accession>A0ABT6JNA3</accession>
<comment type="caution">
    <text evidence="1">The sequence shown here is derived from an EMBL/GenBank/DDBJ whole genome shotgun (WGS) entry which is preliminary data.</text>
</comment>